<proteinExistence type="predicted"/>
<protein>
    <submittedName>
        <fullName evidence="2">Uncharacterized protein</fullName>
    </submittedName>
</protein>
<feature type="compositionally biased region" description="Polar residues" evidence="1">
    <location>
        <begin position="144"/>
        <end position="155"/>
    </location>
</feature>
<feature type="compositionally biased region" description="Basic residues" evidence="1">
    <location>
        <begin position="198"/>
        <end position="211"/>
    </location>
</feature>
<feature type="compositionally biased region" description="Polar residues" evidence="1">
    <location>
        <begin position="110"/>
        <end position="123"/>
    </location>
</feature>
<accession>X6N088</accession>
<name>X6N088_RETFI</name>
<dbReference type="EMBL" id="ASPP01013648">
    <property type="protein sequence ID" value="ETO19461.1"/>
    <property type="molecule type" value="Genomic_DNA"/>
</dbReference>
<evidence type="ECO:0000313" key="2">
    <source>
        <dbReference type="EMBL" id="ETO19461.1"/>
    </source>
</evidence>
<feature type="compositionally biased region" description="Low complexity" evidence="1">
    <location>
        <begin position="72"/>
        <end position="83"/>
    </location>
</feature>
<sequence length="211" mass="23775">MKNNVWICAARVQLSLLANPFYYLFVTSMGSDFVVLSDSDNATPMSTVISNKTPFVNDEVTPIQHDTTPIKNSANANHNSAANGKSDRHWKTSSKKKVRNTKKQQEIHHSLSTPTQSITSPPDSRNMHSKLTVDRALSKKKSLQHQYGNDNTPNKLGTGKKEKEPNNKIKKRKAFDRLSDSTQMGLFMSLEDATNSKKLTHHEKKKKKVKK</sequence>
<dbReference type="AlphaFoldDB" id="X6N088"/>
<comment type="caution">
    <text evidence="2">The sequence shown here is derived from an EMBL/GenBank/DDBJ whole genome shotgun (WGS) entry which is preliminary data.</text>
</comment>
<keyword evidence="3" id="KW-1185">Reference proteome</keyword>
<evidence type="ECO:0000313" key="3">
    <source>
        <dbReference type="Proteomes" id="UP000023152"/>
    </source>
</evidence>
<feature type="compositionally biased region" description="Basic residues" evidence="1">
    <location>
        <begin position="91"/>
        <end position="102"/>
    </location>
</feature>
<evidence type="ECO:0000256" key="1">
    <source>
        <dbReference type="SAM" id="MobiDB-lite"/>
    </source>
</evidence>
<gene>
    <name evidence="2" type="ORF">RFI_17768</name>
</gene>
<reference evidence="2 3" key="1">
    <citation type="journal article" date="2013" name="Curr. Biol.">
        <title>The Genome of the Foraminiferan Reticulomyxa filosa.</title>
        <authorList>
            <person name="Glockner G."/>
            <person name="Hulsmann N."/>
            <person name="Schleicher M."/>
            <person name="Noegel A.A."/>
            <person name="Eichinger L."/>
            <person name="Gallinger C."/>
            <person name="Pawlowski J."/>
            <person name="Sierra R."/>
            <person name="Euteneuer U."/>
            <person name="Pillet L."/>
            <person name="Moustafa A."/>
            <person name="Platzer M."/>
            <person name="Groth M."/>
            <person name="Szafranski K."/>
            <person name="Schliwa M."/>
        </authorList>
    </citation>
    <scope>NUCLEOTIDE SEQUENCE [LARGE SCALE GENOMIC DNA]</scope>
</reference>
<organism evidence="2 3">
    <name type="scientific">Reticulomyxa filosa</name>
    <dbReference type="NCBI Taxonomy" id="46433"/>
    <lineage>
        <taxon>Eukaryota</taxon>
        <taxon>Sar</taxon>
        <taxon>Rhizaria</taxon>
        <taxon>Retaria</taxon>
        <taxon>Foraminifera</taxon>
        <taxon>Monothalamids</taxon>
        <taxon>Reticulomyxidae</taxon>
        <taxon>Reticulomyxa</taxon>
    </lineage>
</organism>
<feature type="region of interest" description="Disordered" evidence="1">
    <location>
        <begin position="65"/>
        <end position="211"/>
    </location>
</feature>
<dbReference type="Proteomes" id="UP000023152">
    <property type="component" value="Unassembled WGS sequence"/>
</dbReference>